<dbReference type="AlphaFoldDB" id="A0A917CTR4"/>
<organism evidence="2 3">
    <name type="scientific">Paenibacillus abyssi</name>
    <dbReference type="NCBI Taxonomy" id="1340531"/>
    <lineage>
        <taxon>Bacteria</taxon>
        <taxon>Bacillati</taxon>
        <taxon>Bacillota</taxon>
        <taxon>Bacilli</taxon>
        <taxon>Bacillales</taxon>
        <taxon>Paenibacillaceae</taxon>
        <taxon>Paenibacillus</taxon>
    </lineage>
</organism>
<dbReference type="Pfam" id="PF04230">
    <property type="entry name" value="PS_pyruv_trans"/>
    <property type="match status" value="1"/>
</dbReference>
<protein>
    <recommendedName>
        <fullName evidence="1">Polysaccharide pyruvyl transferase domain-containing protein</fullName>
    </recommendedName>
</protein>
<keyword evidence="3" id="KW-1185">Reference proteome</keyword>
<dbReference type="PANTHER" id="PTHR36836">
    <property type="entry name" value="COLANIC ACID BIOSYNTHESIS PROTEIN WCAK"/>
    <property type="match status" value="1"/>
</dbReference>
<evidence type="ECO:0000259" key="1">
    <source>
        <dbReference type="Pfam" id="PF04230"/>
    </source>
</evidence>
<dbReference type="RefSeq" id="WP_188530419.1">
    <property type="nucleotide sequence ID" value="NZ_BMGR01000004.1"/>
</dbReference>
<dbReference type="Proteomes" id="UP000644756">
    <property type="component" value="Unassembled WGS sequence"/>
</dbReference>
<evidence type="ECO:0000313" key="2">
    <source>
        <dbReference type="EMBL" id="GGF98566.1"/>
    </source>
</evidence>
<gene>
    <name evidence="2" type="ORF">GCM10010916_14770</name>
</gene>
<proteinExistence type="predicted"/>
<dbReference type="EMBL" id="BMGR01000004">
    <property type="protein sequence ID" value="GGF98566.1"/>
    <property type="molecule type" value="Genomic_DNA"/>
</dbReference>
<reference evidence="2" key="2">
    <citation type="submission" date="2020-09" db="EMBL/GenBank/DDBJ databases">
        <authorList>
            <person name="Sun Q."/>
            <person name="Zhou Y."/>
        </authorList>
    </citation>
    <scope>NUCLEOTIDE SEQUENCE</scope>
    <source>
        <strain evidence="2">CGMCC 1.12987</strain>
    </source>
</reference>
<evidence type="ECO:0000313" key="3">
    <source>
        <dbReference type="Proteomes" id="UP000644756"/>
    </source>
</evidence>
<reference evidence="2" key="1">
    <citation type="journal article" date="2014" name="Int. J. Syst. Evol. Microbiol.">
        <title>Complete genome sequence of Corynebacterium casei LMG S-19264T (=DSM 44701T), isolated from a smear-ripened cheese.</title>
        <authorList>
            <consortium name="US DOE Joint Genome Institute (JGI-PGF)"/>
            <person name="Walter F."/>
            <person name="Albersmeier A."/>
            <person name="Kalinowski J."/>
            <person name="Ruckert C."/>
        </authorList>
    </citation>
    <scope>NUCLEOTIDE SEQUENCE</scope>
    <source>
        <strain evidence="2">CGMCC 1.12987</strain>
    </source>
</reference>
<dbReference type="PANTHER" id="PTHR36836:SF1">
    <property type="entry name" value="COLANIC ACID BIOSYNTHESIS PROTEIN WCAK"/>
    <property type="match status" value="1"/>
</dbReference>
<accession>A0A917CTR4</accession>
<sequence length="411" mass="46252">MTTVLLAGVPLSPNLGDGLIASTLNRIIRMKGNVEIIHFDLVQGRCKGGGSLSPMDESRAVSEHSNINRLNQGGIRKRLTPNWMRMAKSYWLHRRKDTLMQEQIRKAVAESDAVLIGGGHLLIDTYLTFPLSVRRVAVEAKRQRKPLHIVTVGARGPWSLPAKAWFLDVCRTAETISVRDHDSRKFLLSMDAGLETKTVVLSDPALYTPEAFPLAFAHRSKPERVGSSPQEVMPVVGLGIMDPHEMNRHSEYRWERDACASWWRDLAAHLVRQGFAVDFFTNGSATDNAFMEQYIKPCASNIERVYFRPYPTTVYGLVEQIADCDAVIAQRLHACIPSLSMFKPTYGLIWDRKLENIFKDLGLEANVIDFHIPAAQVAQRLDLSAPMPLGVRERLREKKAQINDYVGRIVV</sequence>
<name>A0A917CTR4_9BACL</name>
<dbReference type="InterPro" id="IPR007345">
    <property type="entry name" value="Polysacch_pyruvyl_Trfase"/>
</dbReference>
<comment type="caution">
    <text evidence="2">The sequence shown here is derived from an EMBL/GenBank/DDBJ whole genome shotgun (WGS) entry which is preliminary data.</text>
</comment>
<feature type="domain" description="Polysaccharide pyruvyl transferase" evidence="1">
    <location>
        <begin position="14"/>
        <end position="351"/>
    </location>
</feature>